<dbReference type="EMBL" id="QXFM01000082">
    <property type="protein sequence ID" value="RIV87031.1"/>
    <property type="molecule type" value="Genomic_DNA"/>
</dbReference>
<evidence type="ECO:0008006" key="3">
    <source>
        <dbReference type="Google" id="ProtNLM"/>
    </source>
</evidence>
<protein>
    <recommendedName>
        <fullName evidence="3">Type II toxin-antitoxin system RelE/ParE family toxin</fullName>
    </recommendedName>
</protein>
<proteinExistence type="predicted"/>
<dbReference type="OrthoDB" id="7605642at2"/>
<sequence length="114" mass="12781">MLAKNVQLCDRGMRLIGRPLLLRMAEDADENLQDDLRAFAAEVETASWNSSKSLKRAFPEARIEGRRALVDLDERHCAVIIVDYERSVTVVEYAGLRAEYQTAAATAAKSGRRK</sequence>
<dbReference type="AlphaFoldDB" id="A0A3A1P4A0"/>
<organism evidence="1 2">
    <name type="scientific">Aurantiacibacter xanthus</name>
    <dbReference type="NCBI Taxonomy" id="1784712"/>
    <lineage>
        <taxon>Bacteria</taxon>
        <taxon>Pseudomonadati</taxon>
        <taxon>Pseudomonadota</taxon>
        <taxon>Alphaproteobacteria</taxon>
        <taxon>Sphingomonadales</taxon>
        <taxon>Erythrobacteraceae</taxon>
        <taxon>Aurantiacibacter</taxon>
    </lineage>
</organism>
<name>A0A3A1P4A0_9SPHN</name>
<reference evidence="1 2" key="1">
    <citation type="submission" date="2018-08" db="EMBL/GenBank/DDBJ databases">
        <title>Erythrobacter zhengii sp.nov., a bacterium isolated from deep-sea sediment.</title>
        <authorList>
            <person name="Fang C."/>
            <person name="Wu Y.-H."/>
            <person name="Sun C."/>
            <person name="Wang H."/>
            <person name="Cheng H."/>
            <person name="Meng F.-X."/>
            <person name="Wang C.-S."/>
            <person name="Xu X.-W."/>
        </authorList>
    </citation>
    <scope>NUCLEOTIDE SEQUENCE [LARGE SCALE GENOMIC DNA]</scope>
    <source>
        <strain evidence="1 2">CCTCC AB 2015396</strain>
    </source>
</reference>
<comment type="caution">
    <text evidence="1">The sequence shown here is derived from an EMBL/GenBank/DDBJ whole genome shotgun (WGS) entry which is preliminary data.</text>
</comment>
<evidence type="ECO:0000313" key="2">
    <source>
        <dbReference type="Proteomes" id="UP000265366"/>
    </source>
</evidence>
<evidence type="ECO:0000313" key="1">
    <source>
        <dbReference type="EMBL" id="RIV87031.1"/>
    </source>
</evidence>
<gene>
    <name evidence="1" type="ORF">D2V17_09075</name>
</gene>
<dbReference type="Proteomes" id="UP000265366">
    <property type="component" value="Unassembled WGS sequence"/>
</dbReference>
<keyword evidence="2" id="KW-1185">Reference proteome</keyword>
<accession>A0A3A1P4A0</accession>